<gene>
    <name evidence="2" type="ORF">BWY73_00794</name>
</gene>
<accession>A0A1V5MI58</accession>
<dbReference type="AlphaFoldDB" id="A0A1V5MI58"/>
<dbReference type="InterPro" id="IPR027417">
    <property type="entry name" value="P-loop_NTPase"/>
</dbReference>
<dbReference type="PANTHER" id="PTHR35894:SF1">
    <property type="entry name" value="PHOSPHORIBULOKINASE _ URIDINE KINASE FAMILY"/>
    <property type="match status" value="1"/>
</dbReference>
<dbReference type="InterPro" id="IPR049945">
    <property type="entry name" value="AAA_22"/>
</dbReference>
<dbReference type="InterPro" id="IPR052026">
    <property type="entry name" value="ExeA_AAA_ATPase_DNA-bind"/>
</dbReference>
<organism evidence="2 3">
    <name type="scientific">candidate division TA06 bacterium ADurb.Bin417</name>
    <dbReference type="NCBI Taxonomy" id="1852828"/>
    <lineage>
        <taxon>Bacteria</taxon>
        <taxon>Bacteria division TA06</taxon>
    </lineage>
</organism>
<dbReference type="SUPFAM" id="SSF52540">
    <property type="entry name" value="P-loop containing nucleoside triphosphate hydrolases"/>
    <property type="match status" value="1"/>
</dbReference>
<evidence type="ECO:0000313" key="2">
    <source>
        <dbReference type="EMBL" id="OPZ92481.1"/>
    </source>
</evidence>
<dbReference type="EMBL" id="MWAK01000095">
    <property type="protein sequence ID" value="OPZ92481.1"/>
    <property type="molecule type" value="Genomic_DNA"/>
</dbReference>
<evidence type="ECO:0000313" key="3">
    <source>
        <dbReference type="Proteomes" id="UP000485484"/>
    </source>
</evidence>
<name>A0A1V5MI58_UNCT6</name>
<dbReference type="GO" id="GO:0016887">
    <property type="term" value="F:ATP hydrolysis activity"/>
    <property type="evidence" value="ECO:0007669"/>
    <property type="project" value="InterPro"/>
</dbReference>
<dbReference type="Proteomes" id="UP000485484">
    <property type="component" value="Unassembled WGS sequence"/>
</dbReference>
<sequence>MLLIVDEAQNLPARSLEELRMLSNFQVGEKPLLQSFLLGQDEFRATLGGPGLEQLRQRVIASCHLHPLGADETRQYIEHRLRVVGWQGRPAFTEAAFRLIHETTQGIPRRINVFCDRVLLYGFLEELTEFGEEAVRATRSEFAQEVFANSAGAARTAETPAPRPVTDPAAGDALAARLDRIERAVSGLLQVQAGGEESAEAERRLGELEASVGMLKEGFLRLANVIDRHFETDRSEAS</sequence>
<proteinExistence type="predicted"/>
<feature type="domain" description="ORC1/DEAH AAA+ ATPase" evidence="1">
    <location>
        <begin position="2"/>
        <end position="46"/>
    </location>
</feature>
<protein>
    <recommendedName>
        <fullName evidence="1">ORC1/DEAH AAA+ ATPase domain-containing protein</fullName>
    </recommendedName>
</protein>
<dbReference type="Pfam" id="PF13401">
    <property type="entry name" value="AAA_22"/>
    <property type="match status" value="1"/>
</dbReference>
<comment type="caution">
    <text evidence="2">The sequence shown here is derived from an EMBL/GenBank/DDBJ whole genome shotgun (WGS) entry which is preliminary data.</text>
</comment>
<evidence type="ECO:0000259" key="1">
    <source>
        <dbReference type="Pfam" id="PF13401"/>
    </source>
</evidence>
<reference evidence="2 3" key="1">
    <citation type="submission" date="2017-02" db="EMBL/GenBank/DDBJ databases">
        <title>Delving into the versatile metabolic prowess of the omnipresent phylum Bacteroidetes.</title>
        <authorList>
            <person name="Nobu M.K."/>
            <person name="Mei R."/>
            <person name="Narihiro T."/>
            <person name="Kuroda K."/>
            <person name="Liu W.-T."/>
        </authorList>
    </citation>
    <scope>NUCLEOTIDE SEQUENCE [LARGE SCALE GENOMIC DNA]</scope>
    <source>
        <strain evidence="2">ADurb.Bin417</strain>
    </source>
</reference>
<dbReference type="PANTHER" id="PTHR35894">
    <property type="entry name" value="GENERAL SECRETION PATHWAY PROTEIN A-RELATED"/>
    <property type="match status" value="1"/>
</dbReference>